<reference evidence="3 4" key="1">
    <citation type="submission" date="2017-03" db="EMBL/GenBank/DDBJ databases">
        <title>Draft Genome sequence of Marispirochaeta sp. strain JC444.</title>
        <authorList>
            <person name="Shivani Y."/>
            <person name="Subhash Y."/>
            <person name="Sasikala C."/>
            <person name="Ramana C."/>
        </authorList>
    </citation>
    <scope>NUCLEOTIDE SEQUENCE [LARGE SCALE GENOMIC DNA]</scope>
    <source>
        <strain evidence="3 4">JC444</strain>
    </source>
</reference>
<protein>
    <submittedName>
        <fullName evidence="3">Short-chain dehydrogenase</fullName>
    </submittedName>
</protein>
<dbReference type="PRINTS" id="PR00081">
    <property type="entry name" value="GDHRDH"/>
</dbReference>
<dbReference type="OrthoDB" id="9803333at2"/>
<dbReference type="PRINTS" id="PR00080">
    <property type="entry name" value="SDRFAMILY"/>
</dbReference>
<feature type="domain" description="Ketoreductase" evidence="2">
    <location>
        <begin position="11"/>
        <end position="192"/>
    </location>
</feature>
<dbReference type="SMART" id="SM00822">
    <property type="entry name" value="PKS_KR"/>
    <property type="match status" value="1"/>
</dbReference>
<evidence type="ECO:0000313" key="4">
    <source>
        <dbReference type="Proteomes" id="UP000192343"/>
    </source>
</evidence>
<dbReference type="InterPro" id="IPR002347">
    <property type="entry name" value="SDR_fam"/>
</dbReference>
<comment type="similarity">
    <text evidence="1">Belongs to the short-chain dehydrogenases/reductases (SDR) family.</text>
</comment>
<organism evidence="3 4">
    <name type="scientific">Marispirochaeta aestuarii</name>
    <dbReference type="NCBI Taxonomy" id="1963862"/>
    <lineage>
        <taxon>Bacteria</taxon>
        <taxon>Pseudomonadati</taxon>
        <taxon>Spirochaetota</taxon>
        <taxon>Spirochaetia</taxon>
        <taxon>Spirochaetales</taxon>
        <taxon>Spirochaetaceae</taxon>
        <taxon>Marispirochaeta</taxon>
    </lineage>
</organism>
<dbReference type="AlphaFoldDB" id="A0A1Y1RTW5"/>
<dbReference type="SUPFAM" id="SSF51735">
    <property type="entry name" value="NAD(P)-binding Rossmann-fold domains"/>
    <property type="match status" value="1"/>
</dbReference>
<dbReference type="GO" id="GO:0016616">
    <property type="term" value="F:oxidoreductase activity, acting on the CH-OH group of donors, NAD or NADP as acceptor"/>
    <property type="evidence" value="ECO:0007669"/>
    <property type="project" value="TreeGrafter"/>
</dbReference>
<dbReference type="FunFam" id="3.40.50.720:FF:000084">
    <property type="entry name" value="Short-chain dehydrogenase reductase"/>
    <property type="match status" value="1"/>
</dbReference>
<dbReference type="InterPro" id="IPR036291">
    <property type="entry name" value="NAD(P)-bd_dom_sf"/>
</dbReference>
<dbReference type="GO" id="GO:0030497">
    <property type="term" value="P:fatty acid elongation"/>
    <property type="evidence" value="ECO:0007669"/>
    <property type="project" value="TreeGrafter"/>
</dbReference>
<dbReference type="STRING" id="1963862.B4O97_17345"/>
<name>A0A1Y1RTW5_9SPIO</name>
<accession>A0A1Y1RTW5</accession>
<dbReference type="Pfam" id="PF13561">
    <property type="entry name" value="adh_short_C2"/>
    <property type="match status" value="1"/>
</dbReference>
<proteinExistence type="inferred from homology"/>
<comment type="caution">
    <text evidence="3">The sequence shown here is derived from an EMBL/GenBank/DDBJ whole genome shotgun (WGS) entry which is preliminary data.</text>
</comment>
<dbReference type="PANTHER" id="PTHR42760">
    <property type="entry name" value="SHORT-CHAIN DEHYDROGENASES/REDUCTASES FAMILY MEMBER"/>
    <property type="match status" value="1"/>
</dbReference>
<evidence type="ECO:0000259" key="2">
    <source>
        <dbReference type="SMART" id="SM00822"/>
    </source>
</evidence>
<evidence type="ECO:0000313" key="3">
    <source>
        <dbReference type="EMBL" id="ORC31177.1"/>
    </source>
</evidence>
<sequence length="261" mass="27929">MTTSMFDLSGKIALVTGASRGLGLAIAKALAEAGADLAVTSRKESSLEGTCREIEALGRRALPVALDVRDLDSIDKATDKVMAEYGRIDILVNNAGCNVRKPTIEMSGEEWDMVLDTNLKGAFFMCAAVAKKSMLKQKYGRIINIGSGTSKFGSGGIGPYCASRGGIRQLTQSLADEWGNDGINVNTLGPGWFKTEQTRVLYENQAWVDYIVDRIPKKRVGKPEDLAGMAVFLASEASEYVTGQLMMVDGGLTTGAMKVTV</sequence>
<gene>
    <name evidence="3" type="ORF">B4O97_17345</name>
</gene>
<keyword evidence="4" id="KW-1185">Reference proteome</keyword>
<dbReference type="EMBL" id="MWQY01000026">
    <property type="protein sequence ID" value="ORC31177.1"/>
    <property type="molecule type" value="Genomic_DNA"/>
</dbReference>
<dbReference type="Proteomes" id="UP000192343">
    <property type="component" value="Unassembled WGS sequence"/>
</dbReference>
<dbReference type="Gene3D" id="3.40.50.720">
    <property type="entry name" value="NAD(P)-binding Rossmann-like Domain"/>
    <property type="match status" value="1"/>
</dbReference>
<dbReference type="NCBIfam" id="NF005559">
    <property type="entry name" value="PRK07231.1"/>
    <property type="match status" value="1"/>
</dbReference>
<dbReference type="RefSeq" id="WP_083052776.1">
    <property type="nucleotide sequence ID" value="NZ_CAXXQO010000003.1"/>
</dbReference>
<dbReference type="InterPro" id="IPR057326">
    <property type="entry name" value="KR_dom"/>
</dbReference>
<evidence type="ECO:0000256" key="1">
    <source>
        <dbReference type="ARBA" id="ARBA00006484"/>
    </source>
</evidence>
<dbReference type="PANTHER" id="PTHR42760:SF135">
    <property type="entry name" value="BLL7886 PROTEIN"/>
    <property type="match status" value="1"/>
</dbReference>